<evidence type="ECO:0000313" key="1">
    <source>
        <dbReference type="EMBL" id="KAK6780557.1"/>
    </source>
</evidence>
<reference evidence="1 2" key="1">
    <citation type="submission" date="2024-02" db="EMBL/GenBank/DDBJ databases">
        <title>de novo genome assembly of Solanum bulbocastanum strain 11H21.</title>
        <authorList>
            <person name="Hosaka A.J."/>
        </authorList>
    </citation>
    <scope>NUCLEOTIDE SEQUENCE [LARGE SCALE GENOMIC DNA]</scope>
    <source>
        <tissue evidence="1">Young leaves</tissue>
    </source>
</reference>
<accession>A0AAN8T8J5</accession>
<dbReference type="EMBL" id="JBANQN010000009">
    <property type="protein sequence ID" value="KAK6780557.1"/>
    <property type="molecule type" value="Genomic_DNA"/>
</dbReference>
<keyword evidence="2" id="KW-1185">Reference proteome</keyword>
<sequence length="129" mass="14733">MLLEHYIMVALSMGFGDIKHVDEFCCQSADVLNTGSCSLRHRRSEISFSETIDHSYVQRLKEVTFLCCGNLFFLCCGDHDLAECLVTIRADNVFVYACQHSLFELFFTQLSCLCIFTIHLLIKSTLSFL</sequence>
<protein>
    <submittedName>
        <fullName evidence="1">Uncharacterized protein</fullName>
    </submittedName>
</protein>
<name>A0AAN8T8J5_SOLBU</name>
<evidence type="ECO:0000313" key="2">
    <source>
        <dbReference type="Proteomes" id="UP001371456"/>
    </source>
</evidence>
<gene>
    <name evidence="1" type="ORF">RDI58_022741</name>
</gene>
<proteinExistence type="predicted"/>
<organism evidence="1 2">
    <name type="scientific">Solanum bulbocastanum</name>
    <name type="common">Wild potato</name>
    <dbReference type="NCBI Taxonomy" id="147425"/>
    <lineage>
        <taxon>Eukaryota</taxon>
        <taxon>Viridiplantae</taxon>
        <taxon>Streptophyta</taxon>
        <taxon>Embryophyta</taxon>
        <taxon>Tracheophyta</taxon>
        <taxon>Spermatophyta</taxon>
        <taxon>Magnoliopsida</taxon>
        <taxon>eudicotyledons</taxon>
        <taxon>Gunneridae</taxon>
        <taxon>Pentapetalae</taxon>
        <taxon>asterids</taxon>
        <taxon>lamiids</taxon>
        <taxon>Solanales</taxon>
        <taxon>Solanaceae</taxon>
        <taxon>Solanoideae</taxon>
        <taxon>Solaneae</taxon>
        <taxon>Solanum</taxon>
    </lineage>
</organism>
<dbReference type="Proteomes" id="UP001371456">
    <property type="component" value="Unassembled WGS sequence"/>
</dbReference>
<dbReference type="AlphaFoldDB" id="A0AAN8T8J5"/>
<comment type="caution">
    <text evidence="1">The sequence shown here is derived from an EMBL/GenBank/DDBJ whole genome shotgun (WGS) entry which is preliminary data.</text>
</comment>